<sequence length="688" mass="79892">MGMKQQIYDALVRRNAGVQDEYERYVMAHLDEHQRNRLRHWKLLAALNWHYRVRSRSAPLLTQDAPPKRKGKKGAPPREAALHYPESEALLRRDPEKLARLLGRYDIVSFDLFDTLIFRACASPQDVFWLVGNALYLTNFHQIRRDIEKECRERHADHEVFLEEIYETAAQRYGIDKEKGMRKELELERALCFANPYMQQVVKLLQEQGKRIIVTSNMYLRSDVLRELLASCGYDLKEIYVSCEQGCSKRHGALQRKLSQSFGNSTVIHIGDNYRMDVEGSRMAGWKAVHYPNVSELGKPYRGTRMSVLSGSVWQGLVNAKLHSGEPLDPYYEYGYAYAGYLVVGFCKWLNEAAKRRGIDRFLFAARDMDVVYKVYRQCFSQVDSAYIRASRTSSIHLSFARHIDHFFDWHIRRRIRSALTLKAVLQELELDFLIPYLSQAGLCPQELLDGDNAPAMKALLYAHREEILAHYAPERQAAEAYYRAQIADAKHICFVDLGWKGSTASSLEYFLKEICHLDVEISSALLGSEGHAFVDEKIDTGKLESYIFSSQANADIMRVHNRNGDIWRRIYEIIFTSKERSLLRFCLNAQGEPDFVWLREEIRDPQIIDAMQQGIMDFARDYTRIEKRLGADFVIAARDAYRPLFRILHETEYNLRLFQEFEVCFIAGNVSRQRAEMFKDVVMKGGK</sequence>
<evidence type="ECO:0000313" key="3">
    <source>
        <dbReference type="Proteomes" id="UP000823896"/>
    </source>
</evidence>
<dbReference type="Gene3D" id="1.10.150.400">
    <property type="match status" value="1"/>
</dbReference>
<dbReference type="GO" id="GO:0016787">
    <property type="term" value="F:hydrolase activity"/>
    <property type="evidence" value="ECO:0007669"/>
    <property type="project" value="UniProtKB-KW"/>
</dbReference>
<dbReference type="AlphaFoldDB" id="A0A9D2STZ6"/>
<reference evidence="2" key="2">
    <citation type="submission" date="2021-04" db="EMBL/GenBank/DDBJ databases">
        <authorList>
            <person name="Gilroy R."/>
        </authorList>
    </citation>
    <scope>NUCLEOTIDE SEQUENCE</scope>
    <source>
        <strain evidence="2">CHK187-11901</strain>
    </source>
</reference>
<dbReference type="InterPro" id="IPR006439">
    <property type="entry name" value="HAD-SF_hydro_IA"/>
</dbReference>
<keyword evidence="2" id="KW-0378">Hydrolase</keyword>
<evidence type="ECO:0000256" key="1">
    <source>
        <dbReference type="SAM" id="MobiDB-lite"/>
    </source>
</evidence>
<feature type="region of interest" description="Disordered" evidence="1">
    <location>
        <begin position="60"/>
        <end position="79"/>
    </location>
</feature>
<dbReference type="EMBL" id="DWWM01000005">
    <property type="protein sequence ID" value="HJC35668.1"/>
    <property type="molecule type" value="Genomic_DNA"/>
</dbReference>
<dbReference type="Proteomes" id="UP000823896">
    <property type="component" value="Unassembled WGS sequence"/>
</dbReference>
<organism evidence="2 3">
    <name type="scientific">Candidatus Merdibacter merdavium</name>
    <dbReference type="NCBI Taxonomy" id="2838692"/>
    <lineage>
        <taxon>Bacteria</taxon>
        <taxon>Bacillati</taxon>
        <taxon>Bacillota</taxon>
        <taxon>Erysipelotrichia</taxon>
        <taxon>Erysipelotrichales</taxon>
        <taxon>Erysipelotrichaceae</taxon>
        <taxon>Merdibacter</taxon>
    </lineage>
</organism>
<dbReference type="SUPFAM" id="SSF56784">
    <property type="entry name" value="HAD-like"/>
    <property type="match status" value="1"/>
</dbReference>
<dbReference type="InterPro" id="IPR023214">
    <property type="entry name" value="HAD_sf"/>
</dbReference>
<dbReference type="Gene3D" id="3.40.50.1000">
    <property type="entry name" value="HAD superfamily/HAD-like"/>
    <property type="match status" value="1"/>
</dbReference>
<comment type="caution">
    <text evidence="2">The sequence shown here is derived from an EMBL/GenBank/DDBJ whole genome shotgun (WGS) entry which is preliminary data.</text>
</comment>
<gene>
    <name evidence="2" type="ORF">H9702_00860</name>
</gene>
<dbReference type="NCBIfam" id="TIGR01549">
    <property type="entry name" value="HAD-SF-IA-v1"/>
    <property type="match status" value="1"/>
</dbReference>
<protein>
    <submittedName>
        <fullName evidence="2">HAD-IA family hydrolase</fullName>
    </submittedName>
</protein>
<proteinExistence type="predicted"/>
<accession>A0A9D2STZ6</accession>
<evidence type="ECO:0000313" key="2">
    <source>
        <dbReference type="EMBL" id="HJC35668.1"/>
    </source>
</evidence>
<dbReference type="InterPro" id="IPR036412">
    <property type="entry name" value="HAD-like_sf"/>
</dbReference>
<name>A0A9D2STZ6_9FIRM</name>
<reference evidence="2" key="1">
    <citation type="journal article" date="2021" name="PeerJ">
        <title>Extensive microbial diversity within the chicken gut microbiome revealed by metagenomics and culture.</title>
        <authorList>
            <person name="Gilroy R."/>
            <person name="Ravi A."/>
            <person name="Getino M."/>
            <person name="Pursley I."/>
            <person name="Horton D.L."/>
            <person name="Alikhan N.F."/>
            <person name="Baker D."/>
            <person name="Gharbi K."/>
            <person name="Hall N."/>
            <person name="Watson M."/>
            <person name="Adriaenssens E.M."/>
            <person name="Foster-Nyarko E."/>
            <person name="Jarju S."/>
            <person name="Secka A."/>
            <person name="Antonio M."/>
            <person name="Oren A."/>
            <person name="Chaudhuri R.R."/>
            <person name="La Ragione R."/>
            <person name="Hildebrand F."/>
            <person name="Pallen M.J."/>
        </authorList>
    </citation>
    <scope>NUCLEOTIDE SEQUENCE</scope>
    <source>
        <strain evidence="2">CHK187-11901</strain>
    </source>
</reference>